<gene>
    <name evidence="2" type="ORF">NCTC9128_02797</name>
</gene>
<evidence type="ECO:0000313" key="2">
    <source>
        <dbReference type="EMBL" id="SQC14699.1"/>
    </source>
</evidence>
<dbReference type="Proteomes" id="UP000251088">
    <property type="component" value="Unassembled WGS sequence"/>
</dbReference>
<organism evidence="2 3">
    <name type="scientific">Klebsiella pneumoniae</name>
    <dbReference type="NCBI Taxonomy" id="573"/>
    <lineage>
        <taxon>Bacteria</taxon>
        <taxon>Pseudomonadati</taxon>
        <taxon>Pseudomonadota</taxon>
        <taxon>Gammaproteobacteria</taxon>
        <taxon>Enterobacterales</taxon>
        <taxon>Enterobacteriaceae</taxon>
        <taxon>Klebsiella/Raoultella group</taxon>
        <taxon>Klebsiella</taxon>
        <taxon>Klebsiella pneumoniae complex</taxon>
    </lineage>
</organism>
<reference evidence="2 3" key="1">
    <citation type="submission" date="2018-06" db="EMBL/GenBank/DDBJ databases">
        <authorList>
            <consortium name="Pathogen Informatics"/>
            <person name="Doyle S."/>
        </authorList>
    </citation>
    <scope>NUCLEOTIDE SEQUENCE [LARGE SCALE GENOMIC DNA]</scope>
    <source>
        <strain evidence="2 3">NCTC9128</strain>
    </source>
</reference>
<dbReference type="AlphaFoldDB" id="A0A2X3ER05"/>
<dbReference type="EMBL" id="UAWN01000012">
    <property type="protein sequence ID" value="SQC14699.1"/>
    <property type="molecule type" value="Genomic_DNA"/>
</dbReference>
<feature type="transmembrane region" description="Helical" evidence="1">
    <location>
        <begin position="29"/>
        <end position="50"/>
    </location>
</feature>
<proteinExistence type="predicted"/>
<evidence type="ECO:0000256" key="1">
    <source>
        <dbReference type="SAM" id="Phobius"/>
    </source>
</evidence>
<evidence type="ECO:0000313" key="3">
    <source>
        <dbReference type="Proteomes" id="UP000251088"/>
    </source>
</evidence>
<keyword evidence="1" id="KW-1133">Transmembrane helix</keyword>
<feature type="transmembrane region" description="Helical" evidence="1">
    <location>
        <begin position="7"/>
        <end position="23"/>
    </location>
</feature>
<protein>
    <submittedName>
        <fullName evidence="2">Uncharacterized protein</fullName>
    </submittedName>
</protein>
<accession>A0A2X3ER05</accession>
<keyword evidence="1" id="KW-0812">Transmembrane</keyword>
<name>A0A2X3ER05_KLEPN</name>
<keyword evidence="1" id="KW-0472">Membrane</keyword>
<sequence length="51" mass="5763">MLAFVNFVRIAFLPGFLQIALTFSDLFPLFGNFLLMIGFEFTVATVFPNLT</sequence>